<dbReference type="PANTHER" id="PTHR30160:SF7">
    <property type="entry name" value="ADP-HEPTOSE--LPS HEPTOSYLTRANSFERASE 2"/>
    <property type="match status" value="1"/>
</dbReference>
<dbReference type="SUPFAM" id="SSF53756">
    <property type="entry name" value="UDP-Glycosyltransferase/glycogen phosphorylase"/>
    <property type="match status" value="1"/>
</dbReference>
<evidence type="ECO:0000256" key="1">
    <source>
        <dbReference type="ARBA" id="ARBA00022676"/>
    </source>
</evidence>
<proteinExistence type="predicted"/>
<keyword evidence="2 3" id="KW-0808">Transferase</keyword>
<evidence type="ECO:0000313" key="4">
    <source>
        <dbReference type="Proteomes" id="UP000034837"/>
    </source>
</evidence>
<dbReference type="PANTHER" id="PTHR30160">
    <property type="entry name" value="TETRAACYLDISACCHARIDE 4'-KINASE-RELATED"/>
    <property type="match status" value="1"/>
</dbReference>
<dbReference type="InterPro" id="IPR051199">
    <property type="entry name" value="LPS_LOS_Heptosyltrfase"/>
</dbReference>
<dbReference type="GO" id="GO:0009244">
    <property type="term" value="P:lipopolysaccharide core region biosynthetic process"/>
    <property type="evidence" value="ECO:0007669"/>
    <property type="project" value="TreeGrafter"/>
</dbReference>
<dbReference type="Gene3D" id="3.40.50.2000">
    <property type="entry name" value="Glycogen Phosphorylase B"/>
    <property type="match status" value="2"/>
</dbReference>
<dbReference type="Pfam" id="PF01075">
    <property type="entry name" value="Glyco_transf_9"/>
    <property type="match status" value="1"/>
</dbReference>
<accession>A0A0G1A6V6</accession>
<dbReference type="AlphaFoldDB" id="A0A0G1A6V6"/>
<gene>
    <name evidence="3" type="ORF">UV20_C0007G0011</name>
</gene>
<protein>
    <submittedName>
        <fullName evidence="3">ADP-heptose-LPS-heptosyl transferase II</fullName>
    </submittedName>
</protein>
<name>A0A0G1A6V6_9BACT</name>
<dbReference type="GO" id="GO:0008713">
    <property type="term" value="F:ADP-heptose-lipopolysaccharide heptosyltransferase activity"/>
    <property type="evidence" value="ECO:0007669"/>
    <property type="project" value="TreeGrafter"/>
</dbReference>
<dbReference type="InterPro" id="IPR002201">
    <property type="entry name" value="Glyco_trans_9"/>
</dbReference>
<reference evidence="3 4" key="1">
    <citation type="journal article" date="2015" name="Nature">
        <title>rRNA introns, odd ribosomes, and small enigmatic genomes across a large radiation of phyla.</title>
        <authorList>
            <person name="Brown C.T."/>
            <person name="Hug L.A."/>
            <person name="Thomas B.C."/>
            <person name="Sharon I."/>
            <person name="Castelle C.J."/>
            <person name="Singh A."/>
            <person name="Wilkins M.J."/>
            <person name="Williams K.H."/>
            <person name="Banfield J.F."/>
        </authorList>
    </citation>
    <scope>NUCLEOTIDE SEQUENCE [LARGE SCALE GENOMIC DNA]</scope>
</reference>
<dbReference type="GO" id="GO:0005829">
    <property type="term" value="C:cytosol"/>
    <property type="evidence" value="ECO:0007669"/>
    <property type="project" value="TreeGrafter"/>
</dbReference>
<dbReference type="CDD" id="cd03789">
    <property type="entry name" value="GT9_LPS_heptosyltransferase"/>
    <property type="match status" value="1"/>
</dbReference>
<dbReference type="PATRIC" id="fig|1619039.3.peg.859"/>
<organism evidence="3 4">
    <name type="scientific">Candidatus Magasanikbacteria bacterium GW2011_GWA2_42_32</name>
    <dbReference type="NCBI Taxonomy" id="1619039"/>
    <lineage>
        <taxon>Bacteria</taxon>
        <taxon>Candidatus Magasanikiibacteriota</taxon>
    </lineage>
</organism>
<evidence type="ECO:0000313" key="3">
    <source>
        <dbReference type="EMBL" id="KKS56674.1"/>
    </source>
</evidence>
<sequence length="321" mass="36599">MKRRKVLIIKLGHSETLDAEISKKSSLGDVLRTTVILHALRNDDVAWLVDDSAYALLEGNPYIGRILIYDNATILQLQEEIFDTVINFEKVPGICALADKIDAWKKYGFRFDRQTGRAEANDGAEDVLSMCLNLDKKKGNEIYWQEALLGMIGEKWQGEEYILGYKPASKEIYDIGFNYDVGKKWPNKSWPSKNWKELEGLIGGGYSVSWQQGLKNIEDYIEWINSCRLLLTNDSLGLHIALALKKKVVALFGPTAYREVYLYDRGVVILPKGDYKCLPCLAPKCTNNVFCMDNISIQQVFSAIEKLLNKKEAEIEIYYYP</sequence>
<dbReference type="Proteomes" id="UP000034837">
    <property type="component" value="Unassembled WGS sequence"/>
</dbReference>
<keyword evidence="1" id="KW-0328">Glycosyltransferase</keyword>
<comment type="caution">
    <text evidence="3">The sequence shown here is derived from an EMBL/GenBank/DDBJ whole genome shotgun (WGS) entry which is preliminary data.</text>
</comment>
<dbReference type="EMBL" id="LCDO01000007">
    <property type="protein sequence ID" value="KKS56674.1"/>
    <property type="molecule type" value="Genomic_DNA"/>
</dbReference>
<evidence type="ECO:0000256" key="2">
    <source>
        <dbReference type="ARBA" id="ARBA00022679"/>
    </source>
</evidence>